<keyword evidence="4" id="KW-1185">Reference proteome</keyword>
<dbReference type="EMBL" id="BQKY01000007">
    <property type="protein sequence ID" value="GJN90714.1"/>
    <property type="molecule type" value="Genomic_DNA"/>
</dbReference>
<keyword evidence="2" id="KW-0812">Transmembrane</keyword>
<evidence type="ECO:0000256" key="2">
    <source>
        <dbReference type="SAM" id="Phobius"/>
    </source>
</evidence>
<comment type="caution">
    <text evidence="3">The sequence shown here is derived from an EMBL/GenBank/DDBJ whole genome shotgun (WGS) entry which is preliminary data.</text>
</comment>
<protein>
    <recommendedName>
        <fullName evidence="5">MARVEL domain-containing protein</fullName>
    </recommendedName>
</protein>
<dbReference type="Proteomes" id="UP001342314">
    <property type="component" value="Unassembled WGS sequence"/>
</dbReference>
<feature type="transmembrane region" description="Helical" evidence="2">
    <location>
        <begin position="12"/>
        <end position="31"/>
    </location>
</feature>
<feature type="region of interest" description="Disordered" evidence="1">
    <location>
        <begin position="164"/>
        <end position="203"/>
    </location>
</feature>
<keyword evidence="2" id="KW-0472">Membrane</keyword>
<evidence type="ECO:0000256" key="1">
    <source>
        <dbReference type="SAM" id="MobiDB-lite"/>
    </source>
</evidence>
<evidence type="ECO:0000313" key="3">
    <source>
        <dbReference type="EMBL" id="GJN90714.1"/>
    </source>
</evidence>
<evidence type="ECO:0008006" key="5">
    <source>
        <dbReference type="Google" id="ProtNLM"/>
    </source>
</evidence>
<feature type="transmembrane region" description="Helical" evidence="2">
    <location>
        <begin position="118"/>
        <end position="143"/>
    </location>
</feature>
<proteinExistence type="predicted"/>
<dbReference type="AlphaFoldDB" id="A0AAV5GJT5"/>
<gene>
    <name evidence="3" type="ORF">Rhopal_003728-T1</name>
</gene>
<organism evidence="3 4">
    <name type="scientific">Rhodotorula paludigena</name>
    <dbReference type="NCBI Taxonomy" id="86838"/>
    <lineage>
        <taxon>Eukaryota</taxon>
        <taxon>Fungi</taxon>
        <taxon>Dikarya</taxon>
        <taxon>Basidiomycota</taxon>
        <taxon>Pucciniomycotina</taxon>
        <taxon>Microbotryomycetes</taxon>
        <taxon>Sporidiobolales</taxon>
        <taxon>Sporidiobolaceae</taxon>
        <taxon>Rhodotorula</taxon>
    </lineage>
</organism>
<evidence type="ECO:0000313" key="4">
    <source>
        <dbReference type="Proteomes" id="UP001342314"/>
    </source>
</evidence>
<feature type="transmembrane region" description="Helical" evidence="2">
    <location>
        <begin position="43"/>
        <end position="65"/>
    </location>
</feature>
<keyword evidence="2" id="KW-1133">Transmembrane helix</keyword>
<sequence>MAILLLLRTIAYGAVAFTSFLAWILAAAFIGRTSSDFGVYYESAVVVLVAGLLTNFLLPPLHWFFHRRHSASIIASLLVETILVFVLWVLFLGGAAALSDRLPGLQFCSGSLCSLGRAVQAFAWLSWILLTFLFALLVVVGILQTMRSSSGVWMEPWSAELPGRTRASGATEKGVGNTAVPQPAGASMATAPANQPAVEMQRV</sequence>
<feature type="transmembrane region" description="Helical" evidence="2">
    <location>
        <begin position="77"/>
        <end position="98"/>
    </location>
</feature>
<name>A0AAV5GJT5_9BASI</name>
<accession>A0AAV5GJT5</accession>
<reference evidence="3 4" key="1">
    <citation type="submission" date="2021-12" db="EMBL/GenBank/DDBJ databases">
        <title>High titer production of polyol ester of fatty acids by Rhodotorula paludigena BS15 towards product separation-free biomass refinery.</title>
        <authorList>
            <person name="Mano J."/>
            <person name="Ono H."/>
            <person name="Tanaka T."/>
            <person name="Naito K."/>
            <person name="Sushida H."/>
            <person name="Ike M."/>
            <person name="Tokuyasu K."/>
            <person name="Kitaoka M."/>
        </authorList>
    </citation>
    <scope>NUCLEOTIDE SEQUENCE [LARGE SCALE GENOMIC DNA]</scope>
    <source>
        <strain evidence="3 4">BS15</strain>
    </source>
</reference>